<evidence type="ECO:0000313" key="2">
    <source>
        <dbReference type="Proteomes" id="UP001079430"/>
    </source>
</evidence>
<reference evidence="1" key="1">
    <citation type="submission" date="2022-10" db="EMBL/GenBank/DDBJ databases">
        <title>Whole genome sequencing of three plant growth promoting bacteria isolated from Vachellia tortilis subsp. raddiana in Morocco.</title>
        <authorList>
            <person name="Hnini M."/>
            <person name="Zouagui R."/>
            <person name="Zouagui H."/>
            <person name="Chemao Elfihri M.-W."/>
            <person name="Ibrahimi A."/>
            <person name="Sbabou L."/>
            <person name="Aurag J."/>
        </authorList>
    </citation>
    <scope>NUCLEOTIDE SEQUENCE</scope>
    <source>
        <strain evidence="1">LMR678</strain>
    </source>
</reference>
<keyword evidence="2" id="KW-1185">Reference proteome</keyword>
<sequence length="80" mass="8749">MPPLTARQLRLGLVNSGLALAQVDAAIEAMPDGPEKETARIEWEYATTFVRGHAFITAISGALILSEMEIDKMWSTAIDF</sequence>
<organism evidence="1 2">
    <name type="scientific">Sinorhizobium psoraleae</name>
    <dbReference type="NCBI Taxonomy" id="520838"/>
    <lineage>
        <taxon>Bacteria</taxon>
        <taxon>Pseudomonadati</taxon>
        <taxon>Pseudomonadota</taxon>
        <taxon>Alphaproteobacteria</taxon>
        <taxon>Hyphomicrobiales</taxon>
        <taxon>Rhizobiaceae</taxon>
        <taxon>Sinorhizobium/Ensifer group</taxon>
        <taxon>Sinorhizobium</taxon>
    </lineage>
</organism>
<comment type="caution">
    <text evidence="1">The sequence shown here is derived from an EMBL/GenBank/DDBJ whole genome shotgun (WGS) entry which is preliminary data.</text>
</comment>
<dbReference type="Proteomes" id="UP001079430">
    <property type="component" value="Unassembled WGS sequence"/>
</dbReference>
<protein>
    <submittedName>
        <fullName evidence="1">Uncharacterized protein</fullName>
    </submittedName>
</protein>
<name>A0ABT4KKU3_9HYPH</name>
<dbReference type="EMBL" id="JAPVOI010000004">
    <property type="protein sequence ID" value="MCZ4092586.1"/>
    <property type="molecule type" value="Genomic_DNA"/>
</dbReference>
<proteinExistence type="predicted"/>
<accession>A0ABT4KKU3</accession>
<evidence type="ECO:0000313" key="1">
    <source>
        <dbReference type="EMBL" id="MCZ4092586.1"/>
    </source>
</evidence>
<gene>
    <name evidence="1" type="ORF">O3W52_21720</name>
</gene>
<dbReference type="RefSeq" id="WP_269283123.1">
    <property type="nucleotide sequence ID" value="NZ_JAPVOI010000004.1"/>
</dbReference>